<feature type="chain" id="PRO_5042045457" description="Secreted protein" evidence="1">
    <location>
        <begin position="30"/>
        <end position="75"/>
    </location>
</feature>
<reference evidence="2" key="1">
    <citation type="submission" date="2023-10" db="EMBL/GenBank/DDBJ databases">
        <title>Genome assemblies of two species of porcelain crab, Petrolisthes cinctipes and Petrolisthes manimaculis (Anomura: Porcellanidae).</title>
        <authorList>
            <person name="Angst P."/>
        </authorList>
    </citation>
    <scope>NUCLEOTIDE SEQUENCE</scope>
    <source>
        <strain evidence="2">PB745_01</strain>
        <tissue evidence="2">Gill</tissue>
    </source>
</reference>
<keyword evidence="1" id="KW-0732">Signal</keyword>
<proteinExistence type="predicted"/>
<name>A0AAE1FLR5_PETCI</name>
<evidence type="ECO:0000313" key="2">
    <source>
        <dbReference type="EMBL" id="KAK3876359.1"/>
    </source>
</evidence>
<comment type="caution">
    <text evidence="2">The sequence shown here is derived from an EMBL/GenBank/DDBJ whole genome shotgun (WGS) entry which is preliminary data.</text>
</comment>
<protein>
    <recommendedName>
        <fullName evidence="4">Secreted protein</fullName>
    </recommendedName>
</protein>
<keyword evidence="3" id="KW-1185">Reference proteome</keyword>
<accession>A0AAE1FLR5</accession>
<dbReference type="AlphaFoldDB" id="A0AAE1FLR5"/>
<gene>
    <name evidence="2" type="ORF">Pcinc_018842</name>
</gene>
<evidence type="ECO:0000256" key="1">
    <source>
        <dbReference type="SAM" id="SignalP"/>
    </source>
</evidence>
<feature type="signal peptide" evidence="1">
    <location>
        <begin position="1"/>
        <end position="29"/>
    </location>
</feature>
<organism evidence="2 3">
    <name type="scientific">Petrolisthes cinctipes</name>
    <name type="common">Flat porcelain crab</name>
    <dbReference type="NCBI Taxonomy" id="88211"/>
    <lineage>
        <taxon>Eukaryota</taxon>
        <taxon>Metazoa</taxon>
        <taxon>Ecdysozoa</taxon>
        <taxon>Arthropoda</taxon>
        <taxon>Crustacea</taxon>
        <taxon>Multicrustacea</taxon>
        <taxon>Malacostraca</taxon>
        <taxon>Eumalacostraca</taxon>
        <taxon>Eucarida</taxon>
        <taxon>Decapoda</taxon>
        <taxon>Pleocyemata</taxon>
        <taxon>Anomura</taxon>
        <taxon>Galatheoidea</taxon>
        <taxon>Porcellanidae</taxon>
        <taxon>Petrolisthes</taxon>
    </lineage>
</organism>
<sequence>MSGVGGRRCAVLTAVLTLYLSSVPRDVRSRLGAGGAVAAGGEDPVGCGPALEFLVSHKVASRDHLARLPDGGECL</sequence>
<evidence type="ECO:0000313" key="3">
    <source>
        <dbReference type="Proteomes" id="UP001286313"/>
    </source>
</evidence>
<dbReference type="EMBL" id="JAWQEG010001833">
    <property type="protein sequence ID" value="KAK3876359.1"/>
    <property type="molecule type" value="Genomic_DNA"/>
</dbReference>
<dbReference type="Proteomes" id="UP001286313">
    <property type="component" value="Unassembled WGS sequence"/>
</dbReference>
<evidence type="ECO:0008006" key="4">
    <source>
        <dbReference type="Google" id="ProtNLM"/>
    </source>
</evidence>